<evidence type="ECO:0000313" key="2">
    <source>
        <dbReference type="Proteomes" id="UP000265520"/>
    </source>
</evidence>
<accession>A0A392T0W2</accession>
<feature type="non-terminal residue" evidence="1">
    <location>
        <position position="85"/>
    </location>
</feature>
<name>A0A392T0W2_9FABA</name>
<proteinExistence type="predicted"/>
<sequence>MALMLKEKLKFLKANLKVWNKEVFGNIDRRFETLVEEIKEYDLKVEDGPLSLEDVMSRSKGLFDLWGLMRVKELQLIQRSRSRWL</sequence>
<protein>
    <recommendedName>
        <fullName evidence="3">RNA-directed DNA polymerase (Reverse transcriptase)</fullName>
    </recommendedName>
</protein>
<dbReference type="EMBL" id="LXQA010469027">
    <property type="protein sequence ID" value="MCI53796.1"/>
    <property type="molecule type" value="Genomic_DNA"/>
</dbReference>
<comment type="caution">
    <text evidence="1">The sequence shown here is derived from an EMBL/GenBank/DDBJ whole genome shotgun (WGS) entry which is preliminary data.</text>
</comment>
<dbReference type="Proteomes" id="UP000265520">
    <property type="component" value="Unassembled WGS sequence"/>
</dbReference>
<reference evidence="1 2" key="1">
    <citation type="journal article" date="2018" name="Front. Plant Sci.">
        <title>Red Clover (Trifolium pratense) and Zigzag Clover (T. medium) - A Picture of Genomic Similarities and Differences.</title>
        <authorList>
            <person name="Dluhosova J."/>
            <person name="Istvanek J."/>
            <person name="Nedelnik J."/>
            <person name="Repkova J."/>
        </authorList>
    </citation>
    <scope>NUCLEOTIDE SEQUENCE [LARGE SCALE GENOMIC DNA]</scope>
    <source>
        <strain evidence="2">cv. 10/8</strain>
        <tissue evidence="1">Leaf</tissue>
    </source>
</reference>
<keyword evidence="2" id="KW-1185">Reference proteome</keyword>
<evidence type="ECO:0008006" key="3">
    <source>
        <dbReference type="Google" id="ProtNLM"/>
    </source>
</evidence>
<organism evidence="1 2">
    <name type="scientific">Trifolium medium</name>
    <dbReference type="NCBI Taxonomy" id="97028"/>
    <lineage>
        <taxon>Eukaryota</taxon>
        <taxon>Viridiplantae</taxon>
        <taxon>Streptophyta</taxon>
        <taxon>Embryophyta</taxon>
        <taxon>Tracheophyta</taxon>
        <taxon>Spermatophyta</taxon>
        <taxon>Magnoliopsida</taxon>
        <taxon>eudicotyledons</taxon>
        <taxon>Gunneridae</taxon>
        <taxon>Pentapetalae</taxon>
        <taxon>rosids</taxon>
        <taxon>fabids</taxon>
        <taxon>Fabales</taxon>
        <taxon>Fabaceae</taxon>
        <taxon>Papilionoideae</taxon>
        <taxon>50 kb inversion clade</taxon>
        <taxon>NPAAA clade</taxon>
        <taxon>Hologalegina</taxon>
        <taxon>IRL clade</taxon>
        <taxon>Trifolieae</taxon>
        <taxon>Trifolium</taxon>
    </lineage>
</organism>
<dbReference type="AlphaFoldDB" id="A0A392T0W2"/>
<evidence type="ECO:0000313" key="1">
    <source>
        <dbReference type="EMBL" id="MCI53796.1"/>
    </source>
</evidence>